<reference evidence="1" key="1">
    <citation type="journal article" date="2020" name="Fungal Divers.">
        <title>Resolving the Mortierellaceae phylogeny through synthesis of multi-gene phylogenetics and phylogenomics.</title>
        <authorList>
            <person name="Vandepol N."/>
            <person name="Liber J."/>
            <person name="Desiro A."/>
            <person name="Na H."/>
            <person name="Kennedy M."/>
            <person name="Barry K."/>
            <person name="Grigoriev I.V."/>
            <person name="Miller A.N."/>
            <person name="O'Donnell K."/>
            <person name="Stajich J.E."/>
            <person name="Bonito G."/>
        </authorList>
    </citation>
    <scope>NUCLEOTIDE SEQUENCE</scope>
    <source>
        <strain evidence="1">REB-010B</strain>
    </source>
</reference>
<evidence type="ECO:0000313" key="1">
    <source>
        <dbReference type="EMBL" id="KAG0307790.1"/>
    </source>
</evidence>
<dbReference type="EMBL" id="JAAAIP010001335">
    <property type="protein sequence ID" value="KAG0307790.1"/>
    <property type="molecule type" value="Genomic_DNA"/>
</dbReference>
<proteinExistence type="predicted"/>
<gene>
    <name evidence="1" type="ORF">BGZ99_001358</name>
</gene>
<accession>A0A9P6UJA5</accession>
<sequence length="77" mass="8555">MARGNNWTHQQRLMQALFSIGPALLQCPPETLPIVLEALGPMVLAKLYCRQAIKLYENAIQKYHSTPGKSKMDGSGE</sequence>
<evidence type="ECO:0000313" key="2">
    <source>
        <dbReference type="Proteomes" id="UP000738325"/>
    </source>
</evidence>
<dbReference type="AlphaFoldDB" id="A0A9P6UJA5"/>
<protein>
    <submittedName>
        <fullName evidence="1">Uncharacterized protein</fullName>
    </submittedName>
</protein>
<comment type="caution">
    <text evidence="1">The sequence shown here is derived from an EMBL/GenBank/DDBJ whole genome shotgun (WGS) entry which is preliminary data.</text>
</comment>
<organism evidence="1 2">
    <name type="scientific">Dissophora globulifera</name>
    <dbReference type="NCBI Taxonomy" id="979702"/>
    <lineage>
        <taxon>Eukaryota</taxon>
        <taxon>Fungi</taxon>
        <taxon>Fungi incertae sedis</taxon>
        <taxon>Mucoromycota</taxon>
        <taxon>Mortierellomycotina</taxon>
        <taxon>Mortierellomycetes</taxon>
        <taxon>Mortierellales</taxon>
        <taxon>Mortierellaceae</taxon>
        <taxon>Dissophora</taxon>
    </lineage>
</organism>
<feature type="non-terminal residue" evidence="1">
    <location>
        <position position="77"/>
    </location>
</feature>
<name>A0A9P6UJA5_9FUNG</name>
<keyword evidence="2" id="KW-1185">Reference proteome</keyword>
<dbReference type="OrthoDB" id="2436858at2759"/>
<dbReference type="Proteomes" id="UP000738325">
    <property type="component" value="Unassembled WGS sequence"/>
</dbReference>